<reference evidence="1 2" key="1">
    <citation type="submission" date="2020-09" db="EMBL/GenBank/DDBJ databases">
        <title>Genome sequences of Mycetohabitans spp.</title>
        <authorList>
            <person name="Carter M.E."/>
            <person name="Carpenter S.C.D."/>
            <person name="Bogdanove A.J."/>
        </authorList>
    </citation>
    <scope>NUCLEOTIDE SEQUENCE [LARGE SCALE GENOMIC DNA]</scope>
    <source>
        <strain evidence="1 2">B12</strain>
        <plasmid evidence="1 2">megaplasmid</plasmid>
    </source>
</reference>
<proteinExistence type="predicted"/>
<sequence>MNVATSDTISAFLANRSFKVKCARSTRLLAELLFAQNVSMLGSYIARPNGVTTACFTQRNVAEDACFVAVERTRLTVALDIRPCRLEIPEGYRLALPETDRPALRSPLERPGLIGVALVAKRRQIHRAILSID</sequence>
<evidence type="ECO:0000313" key="1">
    <source>
        <dbReference type="EMBL" id="WXK38030.1"/>
    </source>
</evidence>
<name>A0ABZ2PTA0_9BURK</name>
<dbReference type="EMBL" id="CP062175">
    <property type="protein sequence ID" value="WXK38030.1"/>
    <property type="molecule type" value="Genomic_DNA"/>
</dbReference>
<evidence type="ECO:0000313" key="2">
    <source>
        <dbReference type="Proteomes" id="UP001493153"/>
    </source>
</evidence>
<geneLocation type="plasmid" evidence="1 2">
    <name>megaplasmid</name>
</geneLocation>
<keyword evidence="1" id="KW-0614">Plasmid</keyword>
<protein>
    <submittedName>
        <fullName evidence="1">Uncharacterized protein</fullName>
    </submittedName>
</protein>
<gene>
    <name evidence="1" type="ORF">IHE29_01505</name>
</gene>
<organism evidence="1 2">
    <name type="scientific">Mycetohabitans rhizoxinica</name>
    <dbReference type="NCBI Taxonomy" id="412963"/>
    <lineage>
        <taxon>Bacteria</taxon>
        <taxon>Pseudomonadati</taxon>
        <taxon>Pseudomonadota</taxon>
        <taxon>Betaproteobacteria</taxon>
        <taxon>Burkholderiales</taxon>
        <taxon>Burkholderiaceae</taxon>
        <taxon>Mycetohabitans</taxon>
    </lineage>
</organism>
<keyword evidence="2" id="KW-1185">Reference proteome</keyword>
<accession>A0ABZ2PTA0</accession>
<dbReference type="Proteomes" id="UP001493153">
    <property type="component" value="Plasmid megaplasmid"/>
</dbReference>